<reference evidence="8" key="1">
    <citation type="submission" date="2025-08" db="UniProtKB">
        <authorList>
            <consortium name="RefSeq"/>
        </authorList>
    </citation>
    <scope>IDENTIFICATION</scope>
</reference>
<dbReference type="GeneID" id="115476672"/>
<keyword evidence="3" id="KW-0130">Cell adhesion</keyword>
<dbReference type="KEGG" id="muo:115476672"/>
<proteinExistence type="predicted"/>
<dbReference type="AlphaFoldDB" id="A0A6P7YP16"/>
<keyword evidence="5" id="KW-0732">Signal</keyword>
<evidence type="ECO:0000313" key="7">
    <source>
        <dbReference type="Proteomes" id="UP000515156"/>
    </source>
</evidence>
<keyword evidence="2" id="KW-0472">Membrane</keyword>
<name>A0A6P7YP16_9AMPH</name>
<evidence type="ECO:0000256" key="5">
    <source>
        <dbReference type="SAM" id="SignalP"/>
    </source>
</evidence>
<keyword evidence="2" id="KW-1003">Cell membrane</keyword>
<dbReference type="RefSeq" id="XP_030069037.1">
    <property type="nucleotide sequence ID" value="XM_030213177.1"/>
</dbReference>
<evidence type="ECO:0000259" key="6">
    <source>
        <dbReference type="Pfam" id="PF08758"/>
    </source>
</evidence>
<dbReference type="InParanoid" id="A0A6P7YP16"/>
<protein>
    <submittedName>
        <fullName evidence="8">Cadherin-4-like</fullName>
    </submittedName>
</protein>
<feature type="chain" id="PRO_5027792243" evidence="5">
    <location>
        <begin position="37"/>
        <end position="91"/>
    </location>
</feature>
<gene>
    <name evidence="8" type="primary">LOC115476672</name>
</gene>
<accession>A0A6P7YP16</accession>
<feature type="domain" description="Cadherin prodomain" evidence="6">
    <location>
        <begin position="47"/>
        <end position="86"/>
    </location>
</feature>
<keyword evidence="7" id="KW-1185">Reference proteome</keyword>
<dbReference type="Proteomes" id="UP000515156">
    <property type="component" value="Chromosome 8"/>
</dbReference>
<evidence type="ECO:0000313" key="8">
    <source>
        <dbReference type="RefSeq" id="XP_030069037.1"/>
    </source>
</evidence>
<keyword evidence="4" id="KW-0325">Glycoprotein</keyword>
<evidence type="ECO:0000256" key="4">
    <source>
        <dbReference type="ARBA" id="ARBA00023180"/>
    </source>
</evidence>
<dbReference type="GO" id="GO:0005886">
    <property type="term" value="C:plasma membrane"/>
    <property type="evidence" value="ECO:0007669"/>
    <property type="project" value="UniProtKB-SubCell"/>
</dbReference>
<dbReference type="InterPro" id="IPR014868">
    <property type="entry name" value="Cadherin_pro_dom"/>
</dbReference>
<evidence type="ECO:0000256" key="3">
    <source>
        <dbReference type="ARBA" id="ARBA00022889"/>
    </source>
</evidence>
<organism evidence="7 8">
    <name type="scientific">Microcaecilia unicolor</name>
    <dbReference type="NCBI Taxonomy" id="1415580"/>
    <lineage>
        <taxon>Eukaryota</taxon>
        <taxon>Metazoa</taxon>
        <taxon>Chordata</taxon>
        <taxon>Craniata</taxon>
        <taxon>Vertebrata</taxon>
        <taxon>Euteleostomi</taxon>
        <taxon>Amphibia</taxon>
        <taxon>Gymnophiona</taxon>
        <taxon>Siphonopidae</taxon>
        <taxon>Microcaecilia</taxon>
    </lineage>
</organism>
<evidence type="ECO:0000256" key="1">
    <source>
        <dbReference type="ARBA" id="ARBA00004236"/>
    </source>
</evidence>
<dbReference type="OrthoDB" id="9396897at2759"/>
<sequence length="91" mass="9909">MAGKGVGEMQRACKMSAGSDPVLLLLLLGLAGFLRAQHTRELTVRPTCVPGFSEEGYTALVSPDIPEGQKLLKERCLNSQDCNKRRSYVSL</sequence>
<feature type="signal peptide" evidence="5">
    <location>
        <begin position="1"/>
        <end position="36"/>
    </location>
</feature>
<dbReference type="GO" id="GO:0007155">
    <property type="term" value="P:cell adhesion"/>
    <property type="evidence" value="ECO:0007669"/>
    <property type="project" value="UniProtKB-KW"/>
</dbReference>
<dbReference type="Pfam" id="PF08758">
    <property type="entry name" value="Cadherin_pro"/>
    <property type="match status" value="1"/>
</dbReference>
<comment type="subcellular location">
    <subcellularLocation>
        <location evidence="1">Cell membrane</location>
    </subcellularLocation>
</comment>
<evidence type="ECO:0000256" key="2">
    <source>
        <dbReference type="ARBA" id="ARBA00022475"/>
    </source>
</evidence>